<dbReference type="EMBL" id="QJNU01000031">
    <property type="protein sequence ID" value="RYP09686.1"/>
    <property type="molecule type" value="Genomic_DNA"/>
</dbReference>
<organism evidence="2 3">
    <name type="scientific">Monosporascus ibericus</name>
    <dbReference type="NCBI Taxonomy" id="155417"/>
    <lineage>
        <taxon>Eukaryota</taxon>
        <taxon>Fungi</taxon>
        <taxon>Dikarya</taxon>
        <taxon>Ascomycota</taxon>
        <taxon>Pezizomycotina</taxon>
        <taxon>Sordariomycetes</taxon>
        <taxon>Xylariomycetidae</taxon>
        <taxon>Xylariales</taxon>
        <taxon>Xylariales incertae sedis</taxon>
        <taxon>Monosporascus</taxon>
    </lineage>
</organism>
<sequence>MPPRKQTGGLKPASSGARYTRTHLTGATSQLKHPKPKKGEAAQARLENWNFTCNPLTDEERARNGRVRGRDLVSWNKPRMMEKCMLNFVYECMCNHVKIPWDQIAHRFHPGMSANALRQRFDRLRKELIAEGHLVPPNDITHASLYRGLVRANQNPIDGDLKTTRMVRYEEPFLDADFNLPDSTNFVHNPSTRVRAGRSDAESEPEEEPELPSSGEASDSEEASAGDESHAESEVEQSRENLAAESEEEPSPPPRRKRGRPRGSTKQPRPTIESEDEEPPMSVEKRRRSSRPATTVRKRYTYDIQDSDSDSQTMTKKRSISEAPEDCEGSDGSVRNKREQTPRQPKRSRRDHQDSPMPSGPHGLGCQELPSHSGLQAQAFGSQQAQMGLRPAPGSFCGNQVGSFNVSQSPPSMRMSTSRYPVRSQAPFQYDEHGRMVSTLASDPGPSDRYWGAGEFEELQRREIQRQMIQAAAYSQRLAQHAQGLGLQPLGFGLPPQTFPQSQQSFQQQPQRLAAQFGYSPTRMGRQILKSSAVLESQQQYPASFQRPVTKLEESILAASRSSVSDCGSANTGNHSNQVRAEGLAATTNDTATPVATEESDTIHVAGEDEVRTPVGSPMGPNDWNIEFPPSGTSGHTRTTDSVDNEVQEMLDASAAERIDEEPAADADLDLHKYLNFDPDAQDDVF</sequence>
<comment type="caution">
    <text evidence="2">The sequence shown here is derived from an EMBL/GenBank/DDBJ whole genome shotgun (WGS) entry which is preliminary data.</text>
</comment>
<keyword evidence="3" id="KW-1185">Reference proteome</keyword>
<dbReference type="Proteomes" id="UP000293360">
    <property type="component" value="Unassembled WGS sequence"/>
</dbReference>
<evidence type="ECO:0008006" key="4">
    <source>
        <dbReference type="Google" id="ProtNLM"/>
    </source>
</evidence>
<feature type="compositionally biased region" description="Polar residues" evidence="1">
    <location>
        <begin position="631"/>
        <end position="640"/>
    </location>
</feature>
<feature type="compositionally biased region" description="Polar residues" evidence="1">
    <location>
        <begin position="22"/>
        <end position="31"/>
    </location>
</feature>
<protein>
    <recommendedName>
        <fullName evidence="4">Myb-like domain-containing protein</fullName>
    </recommendedName>
</protein>
<feature type="region of interest" description="Disordered" evidence="1">
    <location>
        <begin position="178"/>
        <end position="451"/>
    </location>
</feature>
<proteinExistence type="predicted"/>
<feature type="compositionally biased region" description="Basic residues" evidence="1">
    <location>
        <begin position="254"/>
        <end position="263"/>
    </location>
</feature>
<reference evidence="2 3" key="1">
    <citation type="submission" date="2018-06" db="EMBL/GenBank/DDBJ databases">
        <title>Complete Genomes of Monosporascus.</title>
        <authorList>
            <person name="Robinson A.J."/>
            <person name="Natvig D.O."/>
        </authorList>
    </citation>
    <scope>NUCLEOTIDE SEQUENCE [LARGE SCALE GENOMIC DNA]</scope>
    <source>
        <strain evidence="2 3">CBS 110550</strain>
    </source>
</reference>
<evidence type="ECO:0000313" key="2">
    <source>
        <dbReference type="EMBL" id="RYP09686.1"/>
    </source>
</evidence>
<dbReference type="STRING" id="155417.A0A4Q4TQS4"/>
<gene>
    <name evidence="2" type="ORF">DL764_001112</name>
</gene>
<feature type="compositionally biased region" description="Polar residues" evidence="1">
    <location>
        <begin position="373"/>
        <end position="386"/>
    </location>
</feature>
<evidence type="ECO:0000256" key="1">
    <source>
        <dbReference type="SAM" id="MobiDB-lite"/>
    </source>
</evidence>
<dbReference type="OrthoDB" id="3903267at2759"/>
<feature type="compositionally biased region" description="Polar residues" evidence="1">
    <location>
        <begin position="181"/>
        <end position="192"/>
    </location>
</feature>
<feature type="compositionally biased region" description="Polar residues" evidence="1">
    <location>
        <begin position="397"/>
        <end position="419"/>
    </location>
</feature>
<name>A0A4Q4TQS4_9PEZI</name>
<feature type="compositionally biased region" description="Basic and acidic residues" evidence="1">
    <location>
        <begin position="227"/>
        <end position="239"/>
    </location>
</feature>
<dbReference type="AlphaFoldDB" id="A0A4Q4TQS4"/>
<feature type="region of interest" description="Disordered" evidence="1">
    <location>
        <begin position="1"/>
        <end position="40"/>
    </location>
</feature>
<accession>A0A4Q4TQS4</accession>
<feature type="region of interest" description="Disordered" evidence="1">
    <location>
        <begin position="611"/>
        <end position="640"/>
    </location>
</feature>
<evidence type="ECO:0000313" key="3">
    <source>
        <dbReference type="Proteomes" id="UP000293360"/>
    </source>
</evidence>